<evidence type="ECO:0000256" key="1">
    <source>
        <dbReference type="SAM" id="SignalP"/>
    </source>
</evidence>
<evidence type="ECO:0000313" key="3">
    <source>
        <dbReference type="Proteomes" id="UP000264217"/>
    </source>
</evidence>
<dbReference type="InterPro" id="IPR046230">
    <property type="entry name" value="DUF6263"/>
</dbReference>
<dbReference type="Pfam" id="PF19777">
    <property type="entry name" value="DUF6263"/>
    <property type="match status" value="1"/>
</dbReference>
<gene>
    <name evidence="2" type="ORF">D0C36_07290</name>
</gene>
<feature type="signal peptide" evidence="1">
    <location>
        <begin position="1"/>
        <end position="18"/>
    </location>
</feature>
<feature type="chain" id="PRO_5016911165" evidence="1">
    <location>
        <begin position="19"/>
        <end position="307"/>
    </location>
</feature>
<name>A0A372NYY8_9SPHI</name>
<protein>
    <submittedName>
        <fullName evidence="2">Uncharacterized protein</fullName>
    </submittedName>
</protein>
<reference evidence="2 3" key="1">
    <citation type="submission" date="2018-08" db="EMBL/GenBank/DDBJ databases">
        <title>Mucilaginibacter sp. MYSH2.</title>
        <authorList>
            <person name="Seo T."/>
        </authorList>
    </citation>
    <scope>NUCLEOTIDE SEQUENCE [LARGE SCALE GENOMIC DNA]</scope>
    <source>
        <strain evidence="2 3">MYSH2</strain>
    </source>
</reference>
<keyword evidence="1" id="KW-0732">Signal</keyword>
<sequence>MKKILTLLLLATTTVAFAQPKKLELNLQKDSTYYLTTNGKLDIDQTIQGAHQLIKTTIKGRMSHKVTSIKDTLYNIEVAYKSIGMEMEIQGKTLSFDSEAADSSNIFSRVMKSIVNKPFDLVLSKRGEIVTIKNTQNLFKNIFDGLPPIPEEKKTQLLAQLQQSFGDKAIRGNFQESFIVFPKTPIALKGSWTSRTFLETGAISAKTNTRYVLNNITDDGYEISGDAIVVPGAPAEFKNGNGYFMRMSNVSGTTKTIVKIDKQTGWILESQVVKAIKGTMQVKQTLAGPIAMTMPMTVNAILHTNHD</sequence>
<dbReference type="AlphaFoldDB" id="A0A372NYY8"/>
<evidence type="ECO:0000313" key="2">
    <source>
        <dbReference type="EMBL" id="RFZ95325.1"/>
    </source>
</evidence>
<keyword evidence="3" id="KW-1185">Reference proteome</keyword>
<dbReference type="Proteomes" id="UP000264217">
    <property type="component" value="Unassembled WGS sequence"/>
</dbReference>
<dbReference type="RefSeq" id="WP_117390888.1">
    <property type="nucleotide sequence ID" value="NZ_QWDC01000001.1"/>
</dbReference>
<proteinExistence type="predicted"/>
<dbReference type="EMBL" id="QWDC01000001">
    <property type="protein sequence ID" value="RFZ95325.1"/>
    <property type="molecule type" value="Genomic_DNA"/>
</dbReference>
<accession>A0A372NYY8</accession>
<comment type="caution">
    <text evidence="2">The sequence shown here is derived from an EMBL/GenBank/DDBJ whole genome shotgun (WGS) entry which is preliminary data.</text>
</comment>
<dbReference type="OrthoDB" id="3034330at2"/>
<organism evidence="2 3">
    <name type="scientific">Mucilaginibacter conchicola</name>
    <dbReference type="NCBI Taxonomy" id="2303333"/>
    <lineage>
        <taxon>Bacteria</taxon>
        <taxon>Pseudomonadati</taxon>
        <taxon>Bacteroidota</taxon>
        <taxon>Sphingobacteriia</taxon>
        <taxon>Sphingobacteriales</taxon>
        <taxon>Sphingobacteriaceae</taxon>
        <taxon>Mucilaginibacter</taxon>
    </lineage>
</organism>